<accession>A0A1D3L465</accession>
<dbReference type="GO" id="GO:0003735">
    <property type="term" value="F:structural constituent of ribosome"/>
    <property type="evidence" value="ECO:0007669"/>
    <property type="project" value="InterPro"/>
</dbReference>
<keyword evidence="3" id="KW-0694">RNA-binding</keyword>
<dbReference type="KEGG" id="mcub:MCBB_1715"/>
<dbReference type="GO" id="GO:0006412">
    <property type="term" value="P:translation"/>
    <property type="evidence" value="ECO:0007669"/>
    <property type="project" value="UniProtKB-UniRule"/>
</dbReference>
<comment type="similarity">
    <text evidence="3">Belongs to the eukaryotic ribosomal protein eL20 family.</text>
</comment>
<evidence type="ECO:0000313" key="5">
    <source>
        <dbReference type="EMBL" id="SCG86270.1"/>
    </source>
</evidence>
<evidence type="ECO:0000256" key="3">
    <source>
        <dbReference type="HAMAP-Rule" id="MF_00273"/>
    </source>
</evidence>
<dbReference type="AlphaFoldDB" id="A0A1D3L465"/>
<dbReference type="GO" id="GO:1990904">
    <property type="term" value="C:ribonucleoprotein complex"/>
    <property type="evidence" value="ECO:0007669"/>
    <property type="project" value="UniProtKB-KW"/>
</dbReference>
<reference evidence="5 6" key="1">
    <citation type="submission" date="2016-08" db="EMBL/GenBank/DDBJ databases">
        <authorList>
            <person name="Seilhamer J.J."/>
        </authorList>
    </citation>
    <scope>NUCLEOTIDE SEQUENCE [LARGE SCALE GENOMIC DNA]</scope>
    <source>
        <strain evidence="5">Buetzberg</strain>
    </source>
</reference>
<sequence length="76" mass="8959">MKTKIFRIQGKFMMGNDLKPFTRELKSISEDDIREKIYSEFGSKHRINRKKIFIDEIAEITAEEAIDPLIKALSRE</sequence>
<evidence type="ECO:0000256" key="1">
    <source>
        <dbReference type="ARBA" id="ARBA00022980"/>
    </source>
</evidence>
<dbReference type="PATRIC" id="fig|129848.4.peg.1755"/>
<name>A0A1D3L465_9EURY</name>
<protein>
    <recommendedName>
        <fullName evidence="3">Large ribosomal subunit protein eL20</fullName>
    </recommendedName>
</protein>
<keyword evidence="1 3" id="KW-0689">Ribosomal protein</keyword>
<comment type="subunit">
    <text evidence="3">Part of the 50S ribosomal subunit. Binds 23S rRNA.</text>
</comment>
<dbReference type="GeneID" id="30412552"/>
<dbReference type="RefSeq" id="WP_071907347.1">
    <property type="nucleotide sequence ID" value="NZ_LT607756.1"/>
</dbReference>
<dbReference type="EMBL" id="LT607756">
    <property type="protein sequence ID" value="SCG86270.1"/>
    <property type="molecule type" value="Genomic_DNA"/>
</dbReference>
<dbReference type="HAMAP" id="MF_00273">
    <property type="entry name" value="Ribosomal_eL20"/>
    <property type="match status" value="1"/>
</dbReference>
<dbReference type="GO" id="GO:0005840">
    <property type="term" value="C:ribosome"/>
    <property type="evidence" value="ECO:0007669"/>
    <property type="project" value="UniProtKB-KW"/>
</dbReference>
<feature type="domain" description="Large ribosomal subunit protein eL20" evidence="4">
    <location>
        <begin position="4"/>
        <end position="58"/>
    </location>
</feature>
<keyword evidence="3" id="KW-0699">rRNA-binding</keyword>
<dbReference type="OrthoDB" id="191241at2157"/>
<evidence type="ECO:0000256" key="2">
    <source>
        <dbReference type="ARBA" id="ARBA00023274"/>
    </source>
</evidence>
<dbReference type="SUPFAM" id="SSF160374">
    <property type="entry name" value="RplX-like"/>
    <property type="match status" value="1"/>
</dbReference>
<dbReference type="GO" id="GO:0070180">
    <property type="term" value="F:large ribosomal subunit rRNA binding"/>
    <property type="evidence" value="ECO:0007669"/>
    <property type="project" value="UniProtKB-UniRule"/>
</dbReference>
<organism evidence="5 6">
    <name type="scientific">Methanobacterium congolense</name>
    <dbReference type="NCBI Taxonomy" id="118062"/>
    <lineage>
        <taxon>Archaea</taxon>
        <taxon>Methanobacteriati</taxon>
        <taxon>Methanobacteriota</taxon>
        <taxon>Methanomada group</taxon>
        <taxon>Methanobacteria</taxon>
        <taxon>Methanobacteriales</taxon>
        <taxon>Methanobacteriaceae</taxon>
        <taxon>Methanobacterium</taxon>
    </lineage>
</organism>
<evidence type="ECO:0000313" key="6">
    <source>
        <dbReference type="Proteomes" id="UP000094707"/>
    </source>
</evidence>
<keyword evidence="6" id="KW-1185">Reference proteome</keyword>
<dbReference type="STRING" id="118062.MCBB_1715"/>
<dbReference type="InterPro" id="IPR023573">
    <property type="entry name" value="Ribosomal_eL20_dom"/>
</dbReference>
<gene>
    <name evidence="3 5" type="primary">rpl18a</name>
    <name evidence="3" type="synonym">rpl20e</name>
    <name evidence="3" type="synonym">rplX</name>
    <name evidence="5" type="ORF">MCBB_1715</name>
</gene>
<dbReference type="Gene3D" id="3.10.20.10">
    <property type="match status" value="1"/>
</dbReference>
<evidence type="ECO:0000259" key="4">
    <source>
        <dbReference type="Pfam" id="PF01775"/>
    </source>
</evidence>
<proteinExistence type="inferred from homology"/>
<dbReference type="InterPro" id="IPR028877">
    <property type="entry name" value="Ribosomal_eL20"/>
</dbReference>
<dbReference type="Proteomes" id="UP000094707">
    <property type="component" value="Chromosome I"/>
</dbReference>
<dbReference type="NCBIfam" id="NF001981">
    <property type="entry name" value="PRK00773.1-1"/>
    <property type="match status" value="1"/>
</dbReference>
<dbReference type="Pfam" id="PF01775">
    <property type="entry name" value="Ribosomal_L18A"/>
    <property type="match status" value="1"/>
</dbReference>
<keyword evidence="2 3" id="KW-0687">Ribonucleoprotein</keyword>